<dbReference type="PROSITE" id="PS50850">
    <property type="entry name" value="MFS"/>
    <property type="match status" value="1"/>
</dbReference>
<feature type="transmembrane region" description="Helical" evidence="7">
    <location>
        <begin position="249"/>
        <end position="268"/>
    </location>
</feature>
<feature type="transmembrane region" description="Helical" evidence="7">
    <location>
        <begin position="446"/>
        <end position="464"/>
    </location>
</feature>
<protein>
    <submittedName>
        <fullName evidence="9">Related to transporter (Major facilitator superfamily)</fullName>
    </submittedName>
</protein>
<dbReference type="GO" id="GO:0005886">
    <property type="term" value="C:plasma membrane"/>
    <property type="evidence" value="ECO:0007669"/>
    <property type="project" value="TreeGrafter"/>
</dbReference>
<evidence type="ECO:0000313" key="10">
    <source>
        <dbReference type="Proteomes" id="UP000184330"/>
    </source>
</evidence>
<dbReference type="InterPro" id="IPR011701">
    <property type="entry name" value="MFS"/>
</dbReference>
<feature type="transmembrane region" description="Helical" evidence="7">
    <location>
        <begin position="382"/>
        <end position="402"/>
    </location>
</feature>
<dbReference type="Proteomes" id="UP000184330">
    <property type="component" value="Unassembled WGS sequence"/>
</dbReference>
<gene>
    <name evidence="9" type="ORF">PAC_12663</name>
</gene>
<feature type="domain" description="Major facilitator superfamily (MFS) profile" evidence="8">
    <location>
        <begin position="53"/>
        <end position="542"/>
    </location>
</feature>
<feature type="transmembrane region" description="Helical" evidence="7">
    <location>
        <begin position="117"/>
        <end position="137"/>
    </location>
</feature>
<dbReference type="PANTHER" id="PTHR23501:SF193">
    <property type="entry name" value="MULTIDRUG TRANSPORTER, PUTATIVE (AFU_ORTHOLOGUE AFUA_8G00940)-RELATED"/>
    <property type="match status" value="1"/>
</dbReference>
<dbReference type="InterPro" id="IPR020846">
    <property type="entry name" value="MFS_dom"/>
</dbReference>
<evidence type="ECO:0000313" key="9">
    <source>
        <dbReference type="EMBL" id="CZR62766.1"/>
    </source>
</evidence>
<dbReference type="EMBL" id="FJOG01000021">
    <property type="protein sequence ID" value="CZR62766.1"/>
    <property type="molecule type" value="Genomic_DNA"/>
</dbReference>
<feature type="transmembrane region" description="Helical" evidence="7">
    <location>
        <begin position="210"/>
        <end position="228"/>
    </location>
</feature>
<feature type="transmembrane region" description="Helical" evidence="7">
    <location>
        <begin position="50"/>
        <end position="78"/>
    </location>
</feature>
<evidence type="ECO:0000256" key="3">
    <source>
        <dbReference type="ARBA" id="ARBA00022692"/>
    </source>
</evidence>
<dbReference type="Gene3D" id="1.20.1720.10">
    <property type="entry name" value="Multidrug resistance protein D"/>
    <property type="match status" value="1"/>
</dbReference>
<dbReference type="OrthoDB" id="10021397at2759"/>
<evidence type="ECO:0000256" key="1">
    <source>
        <dbReference type="ARBA" id="ARBA00004141"/>
    </source>
</evidence>
<dbReference type="Gene3D" id="1.20.1250.20">
    <property type="entry name" value="MFS general substrate transporter like domains"/>
    <property type="match status" value="1"/>
</dbReference>
<sequence>MDSSNTSDADTLQANQLEKSEKNSIPDSGSDANNEITAADQSEFVSGYQLFLLVFATSMAGFLYALDVNIIVTAIPVITTHFKTIKDIGWYGSAYLLTLCACSPIIGKIYQFYNSKITFFIFVFIFEVGSLVCAIAPTSTALVIGRAVAGFGGSGLFSGGLTIIGASLPPAKRAQTVALVYVFSMTGSIVAPLIGGVLTEKASWRWCFYINLPLGAIALTIITFIRIPERRAKIEKKPTLYETVNRLDPVGFALFSPACIMVLLALQWGGSTYAWNSSTIVGLFVGSALTLPVFIFWEKRRGEMAMIPLSLFTQRVVYSSCLVAFFQYGALLIFAYYLPVWFQTILGVNPLKSGAYFMATAAPLITATLASGILGKKIGTPTIYTLVGNAIAMIGGGLMTTFKPSSSTGVWVGYQILAGLGRGLVNQQPINAVQYTLDHSKMAVGTSLVVFSQFFGGALILALAETDFSSSLRSTLKEYAPSVDPALVVAAGATGIRKAVTSEQLPGVLKAYNQAVTNTFILGCAASGVAFLAAWGMGLKRTKKSEPTAPGEA</sequence>
<evidence type="ECO:0000256" key="2">
    <source>
        <dbReference type="ARBA" id="ARBA00007520"/>
    </source>
</evidence>
<feature type="transmembrane region" description="Helical" evidence="7">
    <location>
        <begin position="317"/>
        <end position="342"/>
    </location>
</feature>
<dbReference type="SUPFAM" id="SSF103473">
    <property type="entry name" value="MFS general substrate transporter"/>
    <property type="match status" value="1"/>
</dbReference>
<dbReference type="InterPro" id="IPR036259">
    <property type="entry name" value="MFS_trans_sf"/>
</dbReference>
<keyword evidence="4 7" id="KW-1133">Transmembrane helix</keyword>
<keyword evidence="10" id="KW-1185">Reference proteome</keyword>
<keyword evidence="3 7" id="KW-0812">Transmembrane</keyword>
<comment type="similarity">
    <text evidence="2">Belongs to the major facilitator superfamily. TCR/Tet family.</text>
</comment>
<dbReference type="PANTHER" id="PTHR23501">
    <property type="entry name" value="MAJOR FACILITATOR SUPERFAMILY"/>
    <property type="match status" value="1"/>
</dbReference>
<keyword evidence="5 7" id="KW-0472">Membrane</keyword>
<accession>A0A1L7XCP3</accession>
<dbReference type="Pfam" id="PF07690">
    <property type="entry name" value="MFS_1"/>
    <property type="match status" value="1"/>
</dbReference>
<reference evidence="9 10" key="1">
    <citation type="submission" date="2016-03" db="EMBL/GenBank/DDBJ databases">
        <authorList>
            <person name="Ploux O."/>
        </authorList>
    </citation>
    <scope>NUCLEOTIDE SEQUENCE [LARGE SCALE GENOMIC DNA]</scope>
    <source>
        <strain evidence="9 10">UAMH 11012</strain>
    </source>
</reference>
<evidence type="ECO:0000256" key="4">
    <source>
        <dbReference type="ARBA" id="ARBA00022989"/>
    </source>
</evidence>
<evidence type="ECO:0000256" key="5">
    <source>
        <dbReference type="ARBA" id="ARBA00023136"/>
    </source>
</evidence>
<dbReference type="AlphaFoldDB" id="A0A1L7XCP3"/>
<feature type="transmembrane region" description="Helical" evidence="7">
    <location>
        <begin position="178"/>
        <end position="198"/>
    </location>
</feature>
<evidence type="ECO:0000259" key="8">
    <source>
        <dbReference type="PROSITE" id="PS50850"/>
    </source>
</evidence>
<organism evidence="9 10">
    <name type="scientific">Phialocephala subalpina</name>
    <dbReference type="NCBI Taxonomy" id="576137"/>
    <lineage>
        <taxon>Eukaryota</taxon>
        <taxon>Fungi</taxon>
        <taxon>Dikarya</taxon>
        <taxon>Ascomycota</taxon>
        <taxon>Pezizomycotina</taxon>
        <taxon>Leotiomycetes</taxon>
        <taxon>Helotiales</taxon>
        <taxon>Mollisiaceae</taxon>
        <taxon>Phialocephala</taxon>
        <taxon>Phialocephala fortinii species complex</taxon>
    </lineage>
</organism>
<feature type="transmembrane region" description="Helical" evidence="7">
    <location>
        <begin position="354"/>
        <end position="375"/>
    </location>
</feature>
<proteinExistence type="inferred from homology"/>
<feature type="region of interest" description="Disordered" evidence="6">
    <location>
        <begin position="1"/>
        <end position="32"/>
    </location>
</feature>
<name>A0A1L7XCP3_9HELO</name>
<feature type="transmembrane region" description="Helical" evidence="7">
    <location>
        <begin position="515"/>
        <end position="535"/>
    </location>
</feature>
<feature type="transmembrane region" description="Helical" evidence="7">
    <location>
        <begin position="143"/>
        <end position="166"/>
    </location>
</feature>
<feature type="transmembrane region" description="Helical" evidence="7">
    <location>
        <begin position="90"/>
        <end position="110"/>
    </location>
</feature>
<comment type="subcellular location">
    <subcellularLocation>
        <location evidence="1">Membrane</location>
        <topology evidence="1">Multi-pass membrane protein</topology>
    </subcellularLocation>
</comment>
<dbReference type="GO" id="GO:0022857">
    <property type="term" value="F:transmembrane transporter activity"/>
    <property type="evidence" value="ECO:0007669"/>
    <property type="project" value="InterPro"/>
</dbReference>
<feature type="compositionally biased region" description="Polar residues" evidence="6">
    <location>
        <begin position="1"/>
        <end position="17"/>
    </location>
</feature>
<evidence type="ECO:0000256" key="6">
    <source>
        <dbReference type="SAM" id="MobiDB-lite"/>
    </source>
</evidence>
<evidence type="ECO:0000256" key="7">
    <source>
        <dbReference type="SAM" id="Phobius"/>
    </source>
</evidence>
<feature type="transmembrane region" description="Helical" evidence="7">
    <location>
        <begin position="274"/>
        <end position="297"/>
    </location>
</feature>